<keyword evidence="2" id="KW-0812">Transmembrane</keyword>
<feature type="transmembrane region" description="Helical" evidence="2">
    <location>
        <begin position="239"/>
        <end position="264"/>
    </location>
</feature>
<dbReference type="PROSITE" id="PS50231">
    <property type="entry name" value="RICIN_B_LECTIN"/>
    <property type="match status" value="1"/>
</dbReference>
<accession>A0A9K3CLF0</accession>
<feature type="region of interest" description="Disordered" evidence="1">
    <location>
        <begin position="84"/>
        <end position="103"/>
    </location>
</feature>
<evidence type="ECO:0000256" key="2">
    <source>
        <dbReference type="SAM" id="Phobius"/>
    </source>
</evidence>
<evidence type="ECO:0000313" key="3">
    <source>
        <dbReference type="EMBL" id="GIQ79383.1"/>
    </source>
</evidence>
<dbReference type="EMBL" id="BDIP01000001">
    <property type="protein sequence ID" value="GIQ79383.1"/>
    <property type="molecule type" value="Genomic_DNA"/>
</dbReference>
<dbReference type="Proteomes" id="UP000265618">
    <property type="component" value="Unassembled WGS sequence"/>
</dbReference>
<reference evidence="3 4" key="1">
    <citation type="journal article" date="2018" name="PLoS ONE">
        <title>The draft genome of Kipferlia bialata reveals reductive genome evolution in fornicate parasites.</title>
        <authorList>
            <person name="Tanifuji G."/>
            <person name="Takabayashi S."/>
            <person name="Kume K."/>
            <person name="Takagi M."/>
            <person name="Nakayama T."/>
            <person name="Kamikawa R."/>
            <person name="Inagaki Y."/>
            <person name="Hashimoto T."/>
        </authorList>
    </citation>
    <scope>NUCLEOTIDE SEQUENCE [LARGE SCALE GENOMIC DNA]</scope>
    <source>
        <strain evidence="3">NY0173</strain>
    </source>
</reference>
<keyword evidence="2" id="KW-1133">Transmembrane helix</keyword>
<protein>
    <submittedName>
        <fullName evidence="3">Uncharacterized protein</fullName>
    </submittedName>
</protein>
<keyword evidence="4" id="KW-1185">Reference proteome</keyword>
<gene>
    <name evidence="3" type="ORF">KIPB_000026</name>
</gene>
<dbReference type="AlphaFoldDB" id="A0A9K3CLF0"/>
<keyword evidence="2" id="KW-0472">Membrane</keyword>
<organism evidence="3 4">
    <name type="scientific">Kipferlia bialata</name>
    <dbReference type="NCBI Taxonomy" id="797122"/>
    <lineage>
        <taxon>Eukaryota</taxon>
        <taxon>Metamonada</taxon>
        <taxon>Carpediemonas-like organisms</taxon>
        <taxon>Kipferlia</taxon>
    </lineage>
</organism>
<name>A0A9K3CLF0_9EUKA</name>
<proteinExistence type="predicted"/>
<dbReference type="PROSITE" id="PS51257">
    <property type="entry name" value="PROKAR_LIPOPROTEIN"/>
    <property type="match status" value="1"/>
</dbReference>
<comment type="caution">
    <text evidence="3">The sequence shown here is derived from an EMBL/GenBank/DDBJ whole genome shotgun (WGS) entry which is preliminary data.</text>
</comment>
<sequence>MGSRGLSKTLMGLGTGLSLIVFVTGCVLALRCSLNTHQSVTVSNASVSSASVSSASVSSASVSSASVSSASVSSASVSNASVASASSANGVPTDPAPSSTPKALDYVNHDITAANGSVSNTRYEPYQYDTFTIHPQDMVSANITCTGVLDPDSHVSVYEATCTAGGESDLWSLSSTSSGIIDTTDSFVFEGGGSNCMCVTLETGAVVTSGMSFSCVYTTSDEAWVEAASGILSWSVREGLIAVVGGLVMLSVVVVMGLCCMGMCKHGEEEEEMVSYKV</sequence>
<evidence type="ECO:0000256" key="1">
    <source>
        <dbReference type="SAM" id="MobiDB-lite"/>
    </source>
</evidence>
<evidence type="ECO:0000313" key="4">
    <source>
        <dbReference type="Proteomes" id="UP000265618"/>
    </source>
</evidence>